<evidence type="ECO:0000313" key="4">
    <source>
        <dbReference type="Proteomes" id="UP000013232"/>
    </source>
</evidence>
<evidence type="ECO:0000259" key="2">
    <source>
        <dbReference type="Pfam" id="PF13116"/>
    </source>
</evidence>
<dbReference type="PANTHER" id="PTHR38690">
    <property type="entry name" value="PROTEASE-RELATED"/>
    <property type="match status" value="1"/>
</dbReference>
<dbReference type="EMBL" id="AMXE01000034">
    <property type="protein sequence ID" value="ENO87733.1"/>
    <property type="molecule type" value="Genomic_DNA"/>
</dbReference>
<proteinExistence type="predicted"/>
<dbReference type="PANTHER" id="PTHR38690:SF1">
    <property type="entry name" value="PROTEASE"/>
    <property type="match status" value="1"/>
</dbReference>
<dbReference type="Pfam" id="PF13116">
    <property type="entry name" value="YhdP"/>
    <property type="match status" value="1"/>
</dbReference>
<evidence type="ECO:0000256" key="1">
    <source>
        <dbReference type="SAM" id="Phobius"/>
    </source>
</evidence>
<keyword evidence="1" id="KW-0812">Transmembrane</keyword>
<reference evidence="3 4" key="1">
    <citation type="submission" date="2012-09" db="EMBL/GenBank/DDBJ databases">
        <title>Draft Genome Sequences of 6 Strains from Genus Thauera.</title>
        <authorList>
            <person name="Liu B."/>
            <person name="Shapleigh J.P."/>
            <person name="Frostegard A.H."/>
        </authorList>
    </citation>
    <scope>NUCLEOTIDE SEQUENCE [LARGE SCALE GENOMIC DNA]</scope>
    <source>
        <strain evidence="4">47Lol / DSM 12138</strain>
    </source>
</reference>
<name>N6YZZ1_THAL4</name>
<dbReference type="eggNOG" id="COG3164">
    <property type="taxonomic scope" value="Bacteria"/>
</dbReference>
<keyword evidence="1" id="KW-0472">Membrane</keyword>
<keyword evidence="4" id="KW-1185">Reference proteome</keyword>
<accession>N6YZZ1</accession>
<gene>
    <name evidence="3" type="ORF">C666_10350</name>
</gene>
<comment type="caution">
    <text evidence="3">The sequence shown here is derived from an EMBL/GenBank/DDBJ whole genome shotgun (WGS) entry which is preliminary data.</text>
</comment>
<dbReference type="STRING" id="1123367.GCA_000621305_03612"/>
<evidence type="ECO:0000313" key="3">
    <source>
        <dbReference type="EMBL" id="ENO87733.1"/>
    </source>
</evidence>
<sequence length="1289" mass="137954">MRAALGWIGNALVLGWIVAASAMLLLRYAALPAVGEFRAEIAEVAGQALGLPVTIDAIDGDWAGWRPRLILRRVTVSDAEGQPALHLPRVDATLAWSSLLRWQAHFHRLEIAAPELRLRRDADGRLFVAGLPVSADEGRGGGLDWLLAQRQIVIHDAVLRWDDRLRGAPELVLDKVELRLDQRFGLRRFALRARPPQALASTLDVRGELHRLDADAPLSLASAGRLYVSLDRADLGGWRPWLDYPLPLQGAGGVRAWLESHAGGRFDLARGLGFGRVPERGWGVTADLSLDGVHTRLGEGLPELALGRLDGRLSIDRGAAGLRVRTQGLALRTADGLALEPTDLDLLVRDGEPAEAGGSLAASRVDVDALARLSAFLPIDEALRARLSALAPQGRLDALRLSWEGAPAAPLGWSVSVRFAELGLQAREGMPGFGGLSGTLEGDEGGGRYRLEGRDANLDLPEVFESGGLQFDLLRAEGGWQRRDGRIEVTLDGAQFGNPDAAGTASGVYRPQAGGAGEIDLQARLTRAEGSAVWRYLPRVVGPDTHDWVRKAIRRADVPEASLRLRGALDDFPFRDGNGEFRVVIRVADAVLDYAEGWPSIEGIFGEVRFEGPGMRIEAPRGRIFGVALSGVVADVPDLDMHPLSEVMTITGKASGTTADFLRFVSESPVSRRIGGFTDGMRAEGTGTLDLRLVMPLRHVADSTVAGEYRFGANRLWLLEGLPVLEAAAGRLRFTEDSLSMPEARAQFLGAPARITARTSDDGTVRFDASGVASASALSAAWDLPLLEHLSGTAAWKAQVGIARGATSVSVESGLAELVSSLPAPFNKNAGEPWPLRVRFDAPEGAAPRVLGLSLGLGPDEALRAELAWPGGGRPMHGGVVLNGGEGEPVRQAERGLRLAGRLDALDADAWRKLFDSGDADAVALPIADVSVEVGRLQVFGQTLNDFSLHSVADEGGWKARVRSDRAVGELDWRDTGAGALRARFERLSVGEARSAEASARADDAADADETPPRRLPALDVMAEHFVLRGRELGRLEVFARNRSGVWLLEHLGLRNADGYLEGSGEWRTTGHQSTRLDFDLQVADIGRFSQRLGYDDVVRGGKATLGGQLRWQGAPTGIDSPTLAGRMTLAAEAGQFNKLEPGVGRLLGILSLQALPRRITLDFRDVFSAGFAFDGISGSIDVADGVMRTEDLDIRGPAARVRMRGSADVKAETQDLRVAVQPTLSESVAIGAAAGLLNPVAGVVTYLAQKALSDPIEKFFAYEYEITGTWDDPAVRRLGAAAQGAPAQ</sequence>
<dbReference type="InterPro" id="IPR025263">
    <property type="entry name" value="YhdP_central"/>
</dbReference>
<organism evidence="3 4">
    <name type="scientific">Thauera linaloolentis (strain DSM 12138 / JCM 21573 / CCUG 41526 / CIP 105981 / IAM 15112 / NBRC 102519 / 47Lol)</name>
    <dbReference type="NCBI Taxonomy" id="1123367"/>
    <lineage>
        <taxon>Bacteria</taxon>
        <taxon>Pseudomonadati</taxon>
        <taxon>Pseudomonadota</taxon>
        <taxon>Betaproteobacteria</taxon>
        <taxon>Rhodocyclales</taxon>
        <taxon>Zoogloeaceae</taxon>
        <taxon>Thauera</taxon>
    </lineage>
</organism>
<keyword evidence="1" id="KW-1133">Transmembrane helix</keyword>
<dbReference type="InterPro" id="IPR011836">
    <property type="entry name" value="YhdP"/>
</dbReference>
<feature type="transmembrane region" description="Helical" evidence="1">
    <location>
        <begin position="7"/>
        <end position="30"/>
    </location>
</feature>
<feature type="domain" description="YhdP central" evidence="2">
    <location>
        <begin position="4"/>
        <end position="1276"/>
    </location>
</feature>
<dbReference type="Proteomes" id="UP000013232">
    <property type="component" value="Unassembled WGS sequence"/>
</dbReference>
<protein>
    <recommendedName>
        <fullName evidence="2">YhdP central domain-containing protein</fullName>
    </recommendedName>
</protein>
<dbReference type="NCBIfam" id="TIGR02099">
    <property type="entry name" value="YhdP family protein"/>
    <property type="match status" value="1"/>
</dbReference>